<feature type="compositionally biased region" description="Low complexity" evidence="11">
    <location>
        <begin position="497"/>
        <end position="508"/>
    </location>
</feature>
<dbReference type="Gene3D" id="3.50.4.10">
    <property type="entry name" value="Hepatocyte Growth Factor"/>
    <property type="match status" value="1"/>
</dbReference>
<keyword evidence="5 10" id="KW-0720">Serine protease</keyword>
<dbReference type="InterPro" id="IPR018114">
    <property type="entry name" value="TRYPSIN_HIS"/>
</dbReference>
<evidence type="ECO:0000259" key="14">
    <source>
        <dbReference type="PROSITE" id="PS50940"/>
    </source>
</evidence>
<dbReference type="OrthoDB" id="6020543at2759"/>
<feature type="domain" description="Chitin-binding type-2" evidence="14">
    <location>
        <begin position="872"/>
        <end position="928"/>
    </location>
</feature>
<dbReference type="Gene3D" id="3.10.250.10">
    <property type="entry name" value="SRCR-like domain"/>
    <property type="match status" value="2"/>
</dbReference>
<dbReference type="PROSITE" id="PS00135">
    <property type="entry name" value="TRYPSIN_SER"/>
    <property type="match status" value="1"/>
</dbReference>
<feature type="domain" description="Chitin-binding type-2" evidence="14">
    <location>
        <begin position="204"/>
        <end position="260"/>
    </location>
</feature>
<dbReference type="PROSITE" id="PS00420">
    <property type="entry name" value="SRCR_1"/>
    <property type="match status" value="1"/>
</dbReference>
<evidence type="ECO:0000256" key="1">
    <source>
        <dbReference type="ARBA" id="ARBA00022670"/>
    </source>
</evidence>
<reference evidence="16" key="2">
    <citation type="submission" date="2022-10" db="EMBL/GenBank/DDBJ databases">
        <authorList>
            <consortium name="ENA_rothamsted_submissions"/>
            <consortium name="culmorum"/>
            <person name="King R."/>
        </authorList>
    </citation>
    <scope>NUCLEOTIDE SEQUENCE</scope>
</reference>
<gene>
    <name evidence="16" type="ORF">PHAECO_LOCUS2149</name>
</gene>
<dbReference type="GO" id="GO:0016020">
    <property type="term" value="C:membrane"/>
    <property type="evidence" value="ECO:0007669"/>
    <property type="project" value="InterPro"/>
</dbReference>
<evidence type="ECO:0000256" key="11">
    <source>
        <dbReference type="SAM" id="MobiDB-lite"/>
    </source>
</evidence>
<evidence type="ECO:0000256" key="5">
    <source>
        <dbReference type="ARBA" id="ARBA00022825"/>
    </source>
</evidence>
<dbReference type="SMART" id="SM00202">
    <property type="entry name" value="SR"/>
    <property type="match status" value="2"/>
</dbReference>
<evidence type="ECO:0000256" key="2">
    <source>
        <dbReference type="ARBA" id="ARBA00022729"/>
    </source>
</evidence>
<evidence type="ECO:0000259" key="15">
    <source>
        <dbReference type="PROSITE" id="PS50948"/>
    </source>
</evidence>
<evidence type="ECO:0000256" key="4">
    <source>
        <dbReference type="ARBA" id="ARBA00022801"/>
    </source>
</evidence>
<feature type="compositionally biased region" description="Polar residues" evidence="11">
    <location>
        <begin position="952"/>
        <end position="969"/>
    </location>
</feature>
<feature type="disulfide bond" evidence="8">
    <location>
        <begin position="1082"/>
        <end position="1100"/>
    </location>
</feature>
<name>A0A9N9SD97_PHACE</name>
<keyword evidence="4 10" id="KW-0378">Hydrolase</keyword>
<feature type="region of interest" description="Disordered" evidence="11">
    <location>
        <begin position="271"/>
        <end position="312"/>
    </location>
</feature>
<dbReference type="SUPFAM" id="SSF56487">
    <property type="entry name" value="SRCR-like"/>
    <property type="match status" value="2"/>
</dbReference>
<feature type="domain" description="SRCR" evidence="13">
    <location>
        <begin position="1394"/>
        <end position="1494"/>
    </location>
</feature>
<feature type="compositionally biased region" description="Polar residues" evidence="11">
    <location>
        <begin position="406"/>
        <end position="416"/>
    </location>
</feature>
<feature type="region of interest" description="Disordered" evidence="11">
    <location>
        <begin position="820"/>
        <end position="839"/>
    </location>
</feature>
<evidence type="ECO:0000256" key="7">
    <source>
        <dbReference type="ARBA" id="ARBA00023180"/>
    </source>
</evidence>
<dbReference type="InterPro" id="IPR036772">
    <property type="entry name" value="SRCR-like_dom_sf"/>
</dbReference>
<feature type="disulfide bond" evidence="9">
    <location>
        <begin position="1432"/>
        <end position="1493"/>
    </location>
</feature>
<feature type="compositionally biased region" description="Basic and acidic residues" evidence="11">
    <location>
        <begin position="1005"/>
        <end position="1025"/>
    </location>
</feature>
<proteinExistence type="predicted"/>
<dbReference type="InterPro" id="IPR002557">
    <property type="entry name" value="Chitin-bd_dom"/>
</dbReference>
<dbReference type="FunFam" id="2.40.10.10:FF:000003">
    <property type="entry name" value="Transmembrane serine protease 3"/>
    <property type="match status" value="1"/>
</dbReference>
<dbReference type="Gene3D" id="2.40.10.10">
    <property type="entry name" value="Trypsin-like serine proteases"/>
    <property type="match status" value="1"/>
</dbReference>
<dbReference type="SUPFAM" id="SSF57625">
    <property type="entry name" value="Invertebrate chitin-binding proteins"/>
    <property type="match status" value="3"/>
</dbReference>
<comment type="caution">
    <text evidence="9">Lacks conserved residue(s) required for the propagation of feature annotation.</text>
</comment>
<dbReference type="PROSITE" id="PS50940">
    <property type="entry name" value="CHIT_BIND_II"/>
    <property type="match status" value="3"/>
</dbReference>
<dbReference type="Pfam" id="PF00530">
    <property type="entry name" value="SRCR"/>
    <property type="match status" value="2"/>
</dbReference>
<dbReference type="InterPro" id="IPR036055">
    <property type="entry name" value="LDL_receptor-like_sf"/>
</dbReference>
<reference evidence="16" key="1">
    <citation type="submission" date="2022-01" db="EMBL/GenBank/DDBJ databases">
        <authorList>
            <person name="King R."/>
        </authorList>
    </citation>
    <scope>NUCLEOTIDE SEQUENCE</scope>
</reference>
<feature type="compositionally biased region" description="Low complexity" evidence="11">
    <location>
        <begin position="330"/>
        <end position="344"/>
    </location>
</feature>
<keyword evidence="6 9" id="KW-1015">Disulfide bond</keyword>
<dbReference type="Pfam" id="PF00089">
    <property type="entry name" value="Trypsin"/>
    <property type="match status" value="1"/>
</dbReference>
<dbReference type="PROSITE" id="PS50240">
    <property type="entry name" value="TRYPSIN_DOM"/>
    <property type="match status" value="1"/>
</dbReference>
<feature type="disulfide bond" evidence="9">
    <location>
        <begin position="1419"/>
        <end position="1483"/>
    </location>
</feature>
<evidence type="ECO:0000313" key="16">
    <source>
        <dbReference type="EMBL" id="CAG9815213.1"/>
    </source>
</evidence>
<dbReference type="PRINTS" id="PR00261">
    <property type="entry name" value="LDLRECEPTOR"/>
</dbReference>
<organism evidence="16 17">
    <name type="scientific">Phaedon cochleariae</name>
    <name type="common">Mustard beetle</name>
    <dbReference type="NCBI Taxonomy" id="80249"/>
    <lineage>
        <taxon>Eukaryota</taxon>
        <taxon>Metazoa</taxon>
        <taxon>Ecdysozoa</taxon>
        <taxon>Arthropoda</taxon>
        <taxon>Hexapoda</taxon>
        <taxon>Insecta</taxon>
        <taxon>Pterygota</taxon>
        <taxon>Neoptera</taxon>
        <taxon>Endopterygota</taxon>
        <taxon>Coleoptera</taxon>
        <taxon>Polyphaga</taxon>
        <taxon>Cucujiformia</taxon>
        <taxon>Chrysomeloidea</taxon>
        <taxon>Chrysomelidae</taxon>
        <taxon>Chrysomelinae</taxon>
        <taxon>Chrysomelini</taxon>
        <taxon>Phaedon</taxon>
    </lineage>
</organism>
<dbReference type="SUPFAM" id="SSF57424">
    <property type="entry name" value="LDL receptor-like module"/>
    <property type="match status" value="3"/>
</dbReference>
<dbReference type="InterPro" id="IPR043504">
    <property type="entry name" value="Peptidase_S1_PA_chymotrypsin"/>
</dbReference>
<dbReference type="CDD" id="cd01099">
    <property type="entry name" value="PAN_AP_HGF"/>
    <property type="match status" value="1"/>
</dbReference>
<dbReference type="CDD" id="cd00190">
    <property type="entry name" value="Tryp_SPc"/>
    <property type="match status" value="1"/>
</dbReference>
<feature type="domain" description="Apple" evidence="15">
    <location>
        <begin position="1109"/>
        <end position="1190"/>
    </location>
</feature>
<dbReference type="Gene3D" id="4.10.400.10">
    <property type="entry name" value="Low-density Lipoprotein Receptor"/>
    <property type="match status" value="3"/>
</dbReference>
<keyword evidence="2" id="KW-0732">Signal</keyword>
<keyword evidence="1 10" id="KW-0645">Protease</keyword>
<evidence type="ECO:0000256" key="10">
    <source>
        <dbReference type="RuleBase" id="RU363034"/>
    </source>
</evidence>
<evidence type="ECO:0000259" key="13">
    <source>
        <dbReference type="PROSITE" id="PS50287"/>
    </source>
</evidence>
<dbReference type="Pfam" id="PF00024">
    <property type="entry name" value="PAN_1"/>
    <property type="match status" value="1"/>
</dbReference>
<evidence type="ECO:0000259" key="12">
    <source>
        <dbReference type="PROSITE" id="PS50240"/>
    </source>
</evidence>
<feature type="disulfide bond" evidence="8">
    <location>
        <begin position="1216"/>
        <end position="1231"/>
    </location>
</feature>
<dbReference type="InterPro" id="IPR009003">
    <property type="entry name" value="Peptidase_S1_PA"/>
</dbReference>
<evidence type="ECO:0000313" key="17">
    <source>
        <dbReference type="Proteomes" id="UP001153737"/>
    </source>
</evidence>
<dbReference type="PANTHER" id="PTHR24258:SF128">
    <property type="entry name" value="TEQUILA, ISOFORM G"/>
    <property type="match status" value="1"/>
</dbReference>
<dbReference type="PROSITE" id="PS50948">
    <property type="entry name" value="PAN"/>
    <property type="match status" value="1"/>
</dbReference>
<feature type="compositionally biased region" description="Low complexity" evidence="11">
    <location>
        <begin position="280"/>
        <end position="298"/>
    </location>
</feature>
<feature type="disulfide bond" evidence="8">
    <location>
        <begin position="1094"/>
        <end position="1109"/>
    </location>
</feature>
<feature type="disulfide bond" evidence="8">
    <location>
        <begin position="1075"/>
        <end position="1087"/>
    </location>
</feature>
<dbReference type="InterPro" id="IPR002172">
    <property type="entry name" value="LDrepeatLR_classA_rpt"/>
</dbReference>
<dbReference type="SMART" id="SM00494">
    <property type="entry name" value="ChtBD2"/>
    <property type="match status" value="3"/>
</dbReference>
<dbReference type="InterPro" id="IPR001190">
    <property type="entry name" value="SRCR"/>
</dbReference>
<dbReference type="SMART" id="SM00020">
    <property type="entry name" value="Tryp_SPc"/>
    <property type="match status" value="1"/>
</dbReference>
<feature type="compositionally biased region" description="Polar residues" evidence="11">
    <location>
        <begin position="444"/>
        <end position="471"/>
    </location>
</feature>
<feature type="domain" description="Chitin-binding type-2" evidence="14">
    <location>
        <begin position="129"/>
        <end position="185"/>
    </location>
</feature>
<dbReference type="Proteomes" id="UP001153737">
    <property type="component" value="Chromosome 11"/>
</dbReference>
<dbReference type="GO" id="GO:0008061">
    <property type="term" value="F:chitin binding"/>
    <property type="evidence" value="ECO:0007669"/>
    <property type="project" value="InterPro"/>
</dbReference>
<dbReference type="InterPro" id="IPR003609">
    <property type="entry name" value="Pan_app"/>
</dbReference>
<feature type="domain" description="Peptidase S1" evidence="12">
    <location>
        <begin position="1538"/>
        <end position="1777"/>
    </location>
</feature>
<dbReference type="FunFam" id="3.10.250.10:FF:000026">
    <property type="entry name" value="Tequila, isoform D"/>
    <property type="match status" value="1"/>
</dbReference>
<dbReference type="PROSITE" id="PS50068">
    <property type="entry name" value="LDLRA_2"/>
    <property type="match status" value="3"/>
</dbReference>
<dbReference type="CDD" id="cd00112">
    <property type="entry name" value="LDLa"/>
    <property type="match status" value="3"/>
</dbReference>
<feature type="compositionally biased region" description="Polar residues" evidence="11">
    <location>
        <begin position="299"/>
        <end position="312"/>
    </location>
</feature>
<feature type="disulfide bond" evidence="9">
    <location>
        <begin position="1463"/>
        <end position="1473"/>
    </location>
</feature>
<evidence type="ECO:0000256" key="6">
    <source>
        <dbReference type="ARBA" id="ARBA00023157"/>
    </source>
</evidence>
<dbReference type="InterPro" id="IPR036508">
    <property type="entry name" value="Chitin-bd_dom_sf"/>
</dbReference>
<dbReference type="Pfam" id="PF00057">
    <property type="entry name" value="Ldl_recept_a"/>
    <property type="match status" value="3"/>
</dbReference>
<dbReference type="Gene3D" id="2.170.140.10">
    <property type="entry name" value="Chitin binding domain"/>
    <property type="match status" value="3"/>
</dbReference>
<keyword evidence="7" id="KW-0325">Glycoprotein</keyword>
<feature type="compositionally biased region" description="Polar residues" evidence="11">
    <location>
        <begin position="479"/>
        <end position="492"/>
    </location>
</feature>
<feature type="region of interest" description="Disordered" evidence="11">
    <location>
        <begin position="444"/>
        <end position="508"/>
    </location>
</feature>
<keyword evidence="17" id="KW-1185">Reference proteome</keyword>
<dbReference type="SMART" id="SM00192">
    <property type="entry name" value="LDLa"/>
    <property type="match status" value="3"/>
</dbReference>
<protein>
    <submittedName>
        <fullName evidence="16">Uncharacterized protein</fullName>
    </submittedName>
</protein>
<dbReference type="EMBL" id="OU896717">
    <property type="protein sequence ID" value="CAG9815213.1"/>
    <property type="molecule type" value="Genomic_DNA"/>
</dbReference>
<evidence type="ECO:0000256" key="9">
    <source>
        <dbReference type="PROSITE-ProRule" id="PRU00196"/>
    </source>
</evidence>
<dbReference type="Pfam" id="PF01607">
    <property type="entry name" value="CBM_14"/>
    <property type="match status" value="3"/>
</dbReference>
<evidence type="ECO:0000256" key="8">
    <source>
        <dbReference type="PROSITE-ProRule" id="PRU00124"/>
    </source>
</evidence>
<dbReference type="PRINTS" id="PR00258">
    <property type="entry name" value="SPERACTRCPTR"/>
</dbReference>
<dbReference type="InterPro" id="IPR023415">
    <property type="entry name" value="LDLR_class-A_CS"/>
</dbReference>
<keyword evidence="3" id="KW-0677">Repeat</keyword>
<feature type="region of interest" description="Disordered" evidence="11">
    <location>
        <begin position="951"/>
        <end position="1039"/>
    </location>
</feature>
<accession>A0A9N9SD97</accession>
<feature type="disulfide bond" evidence="8">
    <location>
        <begin position="1204"/>
        <end position="1222"/>
    </location>
</feature>
<dbReference type="SUPFAM" id="SSF57414">
    <property type="entry name" value="Hairpin loop containing domain-like"/>
    <property type="match status" value="1"/>
</dbReference>
<dbReference type="PROSITE" id="PS00134">
    <property type="entry name" value="TRYPSIN_HIS"/>
    <property type="match status" value="1"/>
</dbReference>
<dbReference type="SMART" id="SM00473">
    <property type="entry name" value="PAN_AP"/>
    <property type="match status" value="1"/>
</dbReference>
<dbReference type="PROSITE" id="PS01209">
    <property type="entry name" value="LDLRA_1"/>
    <property type="match status" value="1"/>
</dbReference>
<feature type="region of interest" description="Disordered" evidence="11">
    <location>
        <begin position="324"/>
        <end position="358"/>
    </location>
</feature>
<dbReference type="GO" id="GO:0006508">
    <property type="term" value="P:proteolysis"/>
    <property type="evidence" value="ECO:0007669"/>
    <property type="project" value="UniProtKB-KW"/>
</dbReference>
<sequence length="1781" mass="197063">MFTIYEIQRTHHQIIVLVTDQESPKGLYSSGIKTSDWRKTVSNPTTHQNYSKVVVHNKPNSAGHYVITKTQETQKIYPVYNAHSYGGRPENNQRILQSQSHTGIIIDDISRNNKAIYKRKVEYKSLEVYEKCPTGETGQFVYAFSCNQYLNCWKGRGAPQNCAPGTLFNPKTLECDFPDKVECVTGPRQNSLGNSIRVPKSVHQANCPEGFSGLIPNYTDCSKFISCNDGNSMPMDCPPGTLFDTSQNICDHPNKCTCFDGKSGTEVRVQNSQESQYTEGSFSQSSGCGQSAGNCGNQHPSSQNIGSQSQFRPSLGNQQLHQFQYDSHRQSPSTNSQQSSSGFQFYPGTGLNAQGNSQSNVFSVTTNRTGCNPQNQNCEGLGQGQLTVNPSGSQQFYQTQYGSHRQGVGTNLQQSGPGFPLPSGNNQQNIFSVTYNRTNCNPQYQNCGPNQGQGQSNYPSGTTSGNQQFHQTHYESHLHNGNTNPQQISSGARFNPVSSDVDSQVGSQHRCNPQFQNCGFSQASDQGQTTIHTQYVHSGNIGENRYPSSGRPSTYGQVYPSGNQDNSDVRPSTFEQGSTIYAGCNPQTQRCDQNVGQGTPYVQTTIYSSNNDLGYGQENRENSSLDLIRGQSNPNTGYGQVQTHRCNPGDRRCGERIPIQVNQNPGYGQATVYSYTPGEKCNPLIHNCRPIPVQGSSSQDRYDQTNIIHENCNPLKQNCGQGSQAQNSFGYGQTTSGDCCGQSTTEANTRRAGENCNPATRNCGPNSPNSEGNIQSHHTGQFPCDPRVQYCGESSQNVAIQQGSSQVNCDLSSPNCGQSFDQQQTTHGGGQSQTNSNYEFNNGGRNYKKICSLKDRNCQTHSIVAKDTRDGEEKCPGDFQGIMKHPFDCSKFLNCANGQTFIQDCAPGTLFNQKLGNCDFPYNVECDNSGGRDNSGSSISGDWVREYEEHVQQFSQNPGHGSFRPTTESQDPHDRPGSQRNQGQKIVTDINIGEIGVVSRPPHARSTERPSRVDDVDVFDPKENSKLSSTPRSVWPPPFPKTNEIDYEFDYEDGEPVTLEPEDVFYAEEKKSPVCEEDDFHCSSELCITQTMVCDGHRDCPDGKDELLCEEYISRFSVHKNSQLVVMEKQRWINASYATCAMLCIQNTKFTCRSFNYRKIDRTCFLSDQNIGLTGALRNYIPMDYYELKAGTVDCSNQEKYFECYNRKCIMKEQLCDGADDCGDRQDEKSCKAEEFGYSIKLTGSKERNEGRVEVTAFGRSGYICDDKFGIVDANVVCRELGFVLGAAEVKGQSHFAKDLKEKDTQYMMDEIECVGNETSLLDCGFAGWGIHDCTDQEIVGVVCKTPQENCGKGYWKCDTGSECVSYDFVCDGVNDCSDDSDERDNYCEAPTDIRLVNGSNSAEGRLEIKHHGIWGTVCDDDFNEDAAKVVCRHFGYKGMVVVKKDGYFGAGDGPIWLDQVSCYGNETTLETCTHWNWGEHNCEHSEDVGVICTDEMDEVEVQRNSKLPARYEAGLPKSCGYRKDNQFLHNDLIHARVIAGSVAKEGDYPWQAALKVRVKDKSAHWCGAVIISSKWVLTAAHCLQGYTKGAYVIVAGEYDTDTDSGAEQRKFIDEFFVHERFRQGHKMNNDIALVKVKGGGFVLNDDVQPICLPDPDADYERRLNCTISGFGSVKSGTSAYSHKLMAAWIPIHSRDICKMPHIYGDSIADGMICAGFLDGGVDACDGDSGGPLACLDQGVFTLYGLTSWGQHCGHANKPGVYVKVAHYRAWIEDIIQKHSQ</sequence>
<feature type="disulfide bond" evidence="9">
    <location>
        <begin position="1314"/>
        <end position="1324"/>
    </location>
</feature>
<dbReference type="GO" id="GO:0004252">
    <property type="term" value="F:serine-type endopeptidase activity"/>
    <property type="evidence" value="ECO:0007669"/>
    <property type="project" value="InterPro"/>
</dbReference>
<dbReference type="PROSITE" id="PS50287">
    <property type="entry name" value="SRCR_2"/>
    <property type="match status" value="2"/>
</dbReference>
<dbReference type="PANTHER" id="PTHR24258">
    <property type="entry name" value="SERINE PROTEASE-RELATED"/>
    <property type="match status" value="1"/>
</dbReference>
<dbReference type="InterPro" id="IPR001254">
    <property type="entry name" value="Trypsin_dom"/>
</dbReference>
<dbReference type="SUPFAM" id="SSF50494">
    <property type="entry name" value="Trypsin-like serine proteases"/>
    <property type="match status" value="1"/>
</dbReference>
<dbReference type="InterPro" id="IPR033116">
    <property type="entry name" value="TRYPSIN_SER"/>
</dbReference>
<feature type="domain" description="SRCR" evidence="13">
    <location>
        <begin position="1240"/>
        <end position="1345"/>
    </location>
</feature>
<evidence type="ECO:0000256" key="3">
    <source>
        <dbReference type="ARBA" id="ARBA00022737"/>
    </source>
</evidence>
<feature type="region of interest" description="Disordered" evidence="11">
    <location>
        <begin position="406"/>
        <end position="428"/>
    </location>
</feature>
<dbReference type="FunFam" id="3.10.250.10:FF:000001">
    <property type="entry name" value="Lysyl oxidase 4 isoform X1"/>
    <property type="match status" value="1"/>
</dbReference>
<dbReference type="GO" id="GO:0005576">
    <property type="term" value="C:extracellular region"/>
    <property type="evidence" value="ECO:0007669"/>
    <property type="project" value="InterPro"/>
</dbReference>